<dbReference type="KEGG" id="anh:A6F65_02532"/>
<dbReference type="RefSeq" id="WP_067789474.1">
    <property type="nucleotide sequence ID" value="NZ_CP016545.1"/>
</dbReference>
<dbReference type="PROSITE" id="PS51318">
    <property type="entry name" value="TAT"/>
    <property type="match status" value="1"/>
</dbReference>
<accession>A0A1C7DBD2</accession>
<evidence type="ECO:0000313" key="3">
    <source>
        <dbReference type="Proteomes" id="UP000092698"/>
    </source>
</evidence>
<evidence type="ECO:0000313" key="2">
    <source>
        <dbReference type="EMBL" id="ANU08810.1"/>
    </source>
</evidence>
<dbReference type="PANTHER" id="PTHR38477:SF1">
    <property type="entry name" value="MUREIN L,D-TRANSPEPTIDASE CATALYTIC DOMAIN FAMILY PROTEIN"/>
    <property type="match status" value="1"/>
</dbReference>
<proteinExistence type="predicted"/>
<keyword evidence="3" id="KW-1185">Reference proteome</keyword>
<dbReference type="Proteomes" id="UP000092698">
    <property type="component" value="Chromosome"/>
</dbReference>
<gene>
    <name evidence="2" type="ORF">A6F65_02532</name>
</gene>
<evidence type="ECO:0000256" key="1">
    <source>
        <dbReference type="SAM" id="MobiDB-lite"/>
    </source>
</evidence>
<sequence length="260" mass="28118">MAGMNRRDLLKSTVVAGAALAVPTRAFAQAGPGPRDRRILGIAREQVERAGAALWRRDMVGVADMGVHSSNKRFHFANLEAGTVTSYYVTHGAGSDPEHDGMLNWYSNVEGSNCTSRGAYISWEWYVGRWGTSIRMGGLDESNSNAFPRAIVMHAARYATQDHVDRWGKCGRSNGCPAMGPDDFKYALVQLSGGRLVYLDSLGIGPDGEQVAMPQQPTLTEQDFAMRARQAEDAAEAERRRLTVEANQGNGAAASLAGEP</sequence>
<protein>
    <recommendedName>
        <fullName evidence="4">L,D-transpeptidase catalytic domain</fullName>
    </recommendedName>
</protein>
<dbReference type="AlphaFoldDB" id="A0A1C7DBD2"/>
<feature type="compositionally biased region" description="Basic and acidic residues" evidence="1">
    <location>
        <begin position="231"/>
        <end position="243"/>
    </location>
</feature>
<dbReference type="STRING" id="645517.A6F65_02532"/>
<dbReference type="PANTHER" id="PTHR38477">
    <property type="entry name" value="HYPOTHETICAL EXPORTED PROTEIN"/>
    <property type="match status" value="1"/>
</dbReference>
<feature type="region of interest" description="Disordered" evidence="1">
    <location>
        <begin position="231"/>
        <end position="260"/>
    </location>
</feature>
<dbReference type="InterPro" id="IPR006311">
    <property type="entry name" value="TAT_signal"/>
</dbReference>
<dbReference type="EMBL" id="CP016545">
    <property type="protein sequence ID" value="ANU08810.1"/>
    <property type="molecule type" value="Genomic_DNA"/>
</dbReference>
<name>A0A1C7DBD2_9SPHN</name>
<evidence type="ECO:0008006" key="4">
    <source>
        <dbReference type="Google" id="ProtNLM"/>
    </source>
</evidence>
<dbReference type="Pfam" id="PF13645">
    <property type="entry name" value="YkuD_2"/>
    <property type="match status" value="1"/>
</dbReference>
<dbReference type="PATRIC" id="fig|645517.4.peg.2515"/>
<organism evidence="2 3">
    <name type="scientific">Paraurantiacibacter namhicola</name>
    <dbReference type="NCBI Taxonomy" id="645517"/>
    <lineage>
        <taxon>Bacteria</taxon>
        <taxon>Pseudomonadati</taxon>
        <taxon>Pseudomonadota</taxon>
        <taxon>Alphaproteobacteria</taxon>
        <taxon>Sphingomonadales</taxon>
        <taxon>Erythrobacteraceae</taxon>
        <taxon>Paraurantiacibacter</taxon>
    </lineage>
</organism>
<reference evidence="2 3" key="1">
    <citation type="submission" date="2016-07" db="EMBL/GenBank/DDBJ databases">
        <title>Complete genome sequence of Altererythrobacter namhicola JCM 16345T, containing esterase-encoding genes.</title>
        <authorList>
            <person name="Cheng H."/>
            <person name="Wu Y.-H."/>
            <person name="Jian S.-L."/>
            <person name="Huo Y.-Y."/>
            <person name="Wang C.-S."/>
            <person name="Xu X.-W."/>
        </authorList>
    </citation>
    <scope>NUCLEOTIDE SEQUENCE [LARGE SCALE GENOMIC DNA]</scope>
    <source>
        <strain evidence="2 3">JCM 16345</strain>
    </source>
</reference>
<dbReference type="InterPro" id="IPR032676">
    <property type="entry name" value="YkuD_2"/>
</dbReference>